<dbReference type="EMBL" id="CM037625">
    <property type="protein sequence ID" value="KAH7998703.1"/>
    <property type="molecule type" value="Genomic_DNA"/>
</dbReference>
<keyword evidence="2" id="KW-1185">Reference proteome</keyword>
<comment type="caution">
    <text evidence="1">The sequence shown here is derived from an EMBL/GenBank/DDBJ whole genome shotgun (WGS) entry which is preliminary data.</text>
</comment>
<sequence length="227" mass="26196">MHRDMDAMHMTIGQTRAELHKVQDEARLAQMQQNPPGQPQPPVNEVQGDLSEDPKEPKVQWPAPSVCPACHEEVEGLHTWNKVHVLQFLKHHYDSDNILYTYTEAHGDHDEKELWEDRKSVLAKQESISHDGKIPDREKQLEAKLRVLDRLTVQDIPKAGGSQAMVESVAEQEMKKAASFLGIGFSNFDMSLCVVLYVTSSLFLIIMFFFFRMRSKHWKVKRYPPYV</sequence>
<accession>A0ACB8F0A2</accession>
<protein>
    <submittedName>
        <fullName evidence="1">Uncharacterized protein</fullName>
    </submittedName>
</protein>
<reference evidence="1" key="1">
    <citation type="submission" date="2021-08" db="EMBL/GenBank/DDBJ databases">
        <title>The first chromosome-level gecko genome reveals the dynamic sex chromosomes of Neotropical dwarf geckos (Sphaerodactylidae: Sphaerodactylus).</title>
        <authorList>
            <person name="Pinto B.J."/>
            <person name="Keating S.E."/>
            <person name="Gamble T."/>
        </authorList>
    </citation>
    <scope>NUCLEOTIDE SEQUENCE</scope>
    <source>
        <strain evidence="1">TG3544</strain>
    </source>
</reference>
<evidence type="ECO:0000313" key="1">
    <source>
        <dbReference type="EMBL" id="KAH7998703.1"/>
    </source>
</evidence>
<proteinExistence type="predicted"/>
<gene>
    <name evidence="1" type="ORF">K3G42_019127</name>
</gene>
<organism evidence="1 2">
    <name type="scientific">Sphaerodactylus townsendi</name>
    <dbReference type="NCBI Taxonomy" id="933632"/>
    <lineage>
        <taxon>Eukaryota</taxon>
        <taxon>Metazoa</taxon>
        <taxon>Chordata</taxon>
        <taxon>Craniata</taxon>
        <taxon>Vertebrata</taxon>
        <taxon>Euteleostomi</taxon>
        <taxon>Lepidosauria</taxon>
        <taxon>Squamata</taxon>
        <taxon>Bifurcata</taxon>
        <taxon>Gekkota</taxon>
        <taxon>Sphaerodactylidae</taxon>
        <taxon>Sphaerodactylus</taxon>
    </lineage>
</organism>
<evidence type="ECO:0000313" key="2">
    <source>
        <dbReference type="Proteomes" id="UP000827872"/>
    </source>
</evidence>
<name>A0ACB8F0A2_9SAUR</name>
<dbReference type="Proteomes" id="UP000827872">
    <property type="component" value="Linkage Group LG12"/>
</dbReference>